<feature type="region of interest" description="Disordered" evidence="1">
    <location>
        <begin position="220"/>
        <end position="239"/>
    </location>
</feature>
<gene>
    <name evidence="2" type="ORF">CCHR01_10945</name>
</gene>
<dbReference type="AlphaFoldDB" id="A0AAD9AEQ3"/>
<feature type="region of interest" description="Disordered" evidence="1">
    <location>
        <begin position="1"/>
        <end position="70"/>
    </location>
</feature>
<protein>
    <submittedName>
        <fullName evidence="2">Uncharacterized protein</fullName>
    </submittedName>
</protein>
<evidence type="ECO:0000256" key="1">
    <source>
        <dbReference type="SAM" id="MobiDB-lite"/>
    </source>
</evidence>
<evidence type="ECO:0000313" key="3">
    <source>
        <dbReference type="Proteomes" id="UP001243330"/>
    </source>
</evidence>
<reference evidence="2" key="1">
    <citation type="submission" date="2023-01" db="EMBL/GenBank/DDBJ databases">
        <title>Colletotrichum chrysophilum M932 genome sequence.</title>
        <authorList>
            <person name="Baroncelli R."/>
        </authorList>
    </citation>
    <scope>NUCLEOTIDE SEQUENCE</scope>
    <source>
        <strain evidence="2">M932</strain>
    </source>
</reference>
<name>A0AAD9AEQ3_9PEZI</name>
<feature type="compositionally biased region" description="Polar residues" evidence="1">
    <location>
        <begin position="125"/>
        <end position="135"/>
    </location>
</feature>
<evidence type="ECO:0000313" key="2">
    <source>
        <dbReference type="EMBL" id="KAK1846399.1"/>
    </source>
</evidence>
<feature type="region of interest" description="Disordered" evidence="1">
    <location>
        <begin position="125"/>
        <end position="154"/>
    </location>
</feature>
<keyword evidence="3" id="KW-1185">Reference proteome</keyword>
<organism evidence="2 3">
    <name type="scientific">Colletotrichum chrysophilum</name>
    <dbReference type="NCBI Taxonomy" id="1836956"/>
    <lineage>
        <taxon>Eukaryota</taxon>
        <taxon>Fungi</taxon>
        <taxon>Dikarya</taxon>
        <taxon>Ascomycota</taxon>
        <taxon>Pezizomycotina</taxon>
        <taxon>Sordariomycetes</taxon>
        <taxon>Hypocreomycetidae</taxon>
        <taxon>Glomerellales</taxon>
        <taxon>Glomerellaceae</taxon>
        <taxon>Colletotrichum</taxon>
        <taxon>Colletotrichum gloeosporioides species complex</taxon>
    </lineage>
</organism>
<dbReference type="EMBL" id="JAQOWY010000237">
    <property type="protein sequence ID" value="KAK1846399.1"/>
    <property type="molecule type" value="Genomic_DNA"/>
</dbReference>
<comment type="caution">
    <text evidence="2">The sequence shown here is derived from an EMBL/GenBank/DDBJ whole genome shotgun (WGS) entry which is preliminary data.</text>
</comment>
<sequence>MIDQSGLEAEMLPHTMRTTTEDIEDIDRDKSADGTMMKVLHHQSEDGSSDGEGSDLLPSHPPRLDQTNPAIDLIDDMSDDQFMVIADHMRLQKTVSSFVMVVINLRQETVPDDAEGDTPTVVSGTRATFDSSGYDQNAPRAPFEATADNPMPPKDSYWGMPGYSSPYPGPRAEDYGYSPQHGSYRRSQMPASSPLGFQRPVHDLEKIRLQEELAFLRSDRARKEEEEKNRQEEKVRQAAEDAIARRMEDEKRAKADIMREQEIKALKDAYDRFKAETNARKEAHDKEQAEAKAIKDADAAATAAKEAENRLVDEAWTKLAAVNPHSMVGAGAAGPGFRPMPDMGPKAVSAFREGRLLHPNVSGQSLGGDLSRHHF</sequence>
<dbReference type="Proteomes" id="UP001243330">
    <property type="component" value="Unassembled WGS sequence"/>
</dbReference>
<proteinExistence type="predicted"/>
<accession>A0AAD9AEQ3</accession>